<dbReference type="GO" id="GO:0000155">
    <property type="term" value="F:phosphorelay sensor kinase activity"/>
    <property type="evidence" value="ECO:0007669"/>
    <property type="project" value="InterPro"/>
</dbReference>
<dbReference type="PROSITE" id="PS50109">
    <property type="entry name" value="HIS_KIN"/>
    <property type="match status" value="1"/>
</dbReference>
<feature type="transmembrane region" description="Helical" evidence="9">
    <location>
        <begin position="42"/>
        <end position="61"/>
    </location>
</feature>
<feature type="domain" description="Histidine kinase" evidence="10">
    <location>
        <begin position="271"/>
        <end position="490"/>
    </location>
</feature>
<dbReference type="STRING" id="1121316.SAMN02745207_01216"/>
<dbReference type="InterPro" id="IPR036097">
    <property type="entry name" value="HisK_dim/P_sf"/>
</dbReference>
<keyword evidence="9" id="KW-1133">Transmembrane helix</keyword>
<dbReference type="CDD" id="cd00082">
    <property type="entry name" value="HisKA"/>
    <property type="match status" value="1"/>
</dbReference>
<dbReference type="RefSeq" id="WP_073337540.1">
    <property type="nucleotide sequence ID" value="NZ_FQXM01000005.1"/>
</dbReference>
<evidence type="ECO:0000313" key="11">
    <source>
        <dbReference type="EMBL" id="SHH46078.1"/>
    </source>
</evidence>
<dbReference type="InterPro" id="IPR004358">
    <property type="entry name" value="Sig_transdc_His_kin-like_C"/>
</dbReference>
<dbReference type="GO" id="GO:0007234">
    <property type="term" value="P:osmosensory signaling via phosphorelay pathway"/>
    <property type="evidence" value="ECO:0007669"/>
    <property type="project" value="TreeGrafter"/>
</dbReference>
<dbReference type="InterPro" id="IPR003661">
    <property type="entry name" value="HisK_dim/P_dom"/>
</dbReference>
<keyword evidence="5" id="KW-0808">Transferase</keyword>
<dbReference type="SMART" id="SM00387">
    <property type="entry name" value="HATPase_c"/>
    <property type="match status" value="1"/>
</dbReference>
<accession>A0A1M5T5W3</accession>
<dbReference type="GO" id="GO:0030295">
    <property type="term" value="F:protein kinase activator activity"/>
    <property type="evidence" value="ECO:0007669"/>
    <property type="project" value="TreeGrafter"/>
</dbReference>
<feature type="transmembrane region" description="Helical" evidence="9">
    <location>
        <begin position="164"/>
        <end position="184"/>
    </location>
</feature>
<keyword evidence="12" id="KW-1185">Reference proteome</keyword>
<evidence type="ECO:0000256" key="6">
    <source>
        <dbReference type="ARBA" id="ARBA00022777"/>
    </source>
</evidence>
<dbReference type="InterPro" id="IPR005467">
    <property type="entry name" value="His_kinase_dom"/>
</dbReference>
<feature type="transmembrane region" description="Helical" evidence="9">
    <location>
        <begin position="96"/>
        <end position="116"/>
    </location>
</feature>
<feature type="transmembrane region" description="Helical" evidence="9">
    <location>
        <begin position="128"/>
        <end position="148"/>
    </location>
</feature>
<keyword evidence="7" id="KW-0902">Two-component regulatory system</keyword>
<sequence>MTKYLNRKAIILLVMNIILFAGICCIEIVTNDPLLINEHIHIVVEVIGAVIIILVAFMITIYKHDWEYNMSGFIIGFLLMGLFDLFHSFSPLGDRFVFLHSIAGIFGGIGIVSTIIMKKLNFTKMIKLKSLIITSIMALIVGTLVFYFDQLIPRMVENNEFTNLAVAINVAAGIFFLLSSLFFYIQLTNNDSEVNLLFFSSSLLMGISNITFQMSEVWCVTWWTWHVTRLIAYIIMLGFILILIEDNRKKLEQKNNEILEINKKLNEYTYIISHDLKEPIRSIRTFSEFILEDYEEQFDETGKDYFNRIILASNKMANMIDDLLILSRIGKKEIEFKNVALNDILKEIEFEMNAFFRTNNVTLHYADLPTINCQPMWMKMVFSNLISNSIKYHDESKESVEISVTINNDPKDKNKYLIDVSDNGIGIDETQHEKVFGLFRRAYSKKDKEGSGAGLAIVKSIIQEHGGDVWIEDSTVGVGTKICFTIKKGV</sequence>
<comment type="catalytic activity">
    <reaction evidence="1">
        <text>ATP + protein L-histidine = ADP + protein N-phospho-L-histidine.</text>
        <dbReference type="EC" id="2.7.13.3"/>
    </reaction>
</comment>
<dbReference type="OrthoDB" id="9813394at2"/>
<name>A0A1M5T5W3_9CLOT</name>
<evidence type="ECO:0000256" key="4">
    <source>
        <dbReference type="ARBA" id="ARBA00022553"/>
    </source>
</evidence>
<dbReference type="GO" id="GO:0000156">
    <property type="term" value="F:phosphorelay response regulator activity"/>
    <property type="evidence" value="ECO:0007669"/>
    <property type="project" value="TreeGrafter"/>
</dbReference>
<evidence type="ECO:0000256" key="1">
    <source>
        <dbReference type="ARBA" id="ARBA00000085"/>
    </source>
</evidence>
<dbReference type="EMBL" id="FQXM01000005">
    <property type="protein sequence ID" value="SHH46078.1"/>
    <property type="molecule type" value="Genomic_DNA"/>
</dbReference>
<evidence type="ECO:0000313" key="12">
    <source>
        <dbReference type="Proteomes" id="UP000184447"/>
    </source>
</evidence>
<evidence type="ECO:0000256" key="2">
    <source>
        <dbReference type="ARBA" id="ARBA00004370"/>
    </source>
</evidence>
<evidence type="ECO:0000259" key="10">
    <source>
        <dbReference type="PROSITE" id="PS50109"/>
    </source>
</evidence>
<dbReference type="InterPro" id="IPR003594">
    <property type="entry name" value="HATPase_dom"/>
</dbReference>
<evidence type="ECO:0000256" key="3">
    <source>
        <dbReference type="ARBA" id="ARBA00012438"/>
    </source>
</evidence>
<dbReference type="EC" id="2.7.13.3" evidence="3"/>
<dbReference type="PANTHER" id="PTHR42878:SF15">
    <property type="entry name" value="BACTERIOPHYTOCHROME"/>
    <property type="match status" value="1"/>
</dbReference>
<protein>
    <recommendedName>
        <fullName evidence="3">histidine kinase</fullName>
        <ecNumber evidence="3">2.7.13.3</ecNumber>
    </recommendedName>
</protein>
<dbReference type="AlphaFoldDB" id="A0A1M5T5W3"/>
<dbReference type="Gene3D" id="3.30.565.10">
    <property type="entry name" value="Histidine kinase-like ATPase, C-terminal domain"/>
    <property type="match status" value="1"/>
</dbReference>
<dbReference type="SUPFAM" id="SSF55874">
    <property type="entry name" value="ATPase domain of HSP90 chaperone/DNA topoisomerase II/histidine kinase"/>
    <property type="match status" value="1"/>
</dbReference>
<dbReference type="PRINTS" id="PR00344">
    <property type="entry name" value="BCTRLSENSOR"/>
</dbReference>
<dbReference type="SMART" id="SM00388">
    <property type="entry name" value="HisKA"/>
    <property type="match status" value="1"/>
</dbReference>
<dbReference type="InterPro" id="IPR036890">
    <property type="entry name" value="HATPase_C_sf"/>
</dbReference>
<organism evidence="11 12">
    <name type="scientific">Clostridium grantii DSM 8605</name>
    <dbReference type="NCBI Taxonomy" id="1121316"/>
    <lineage>
        <taxon>Bacteria</taxon>
        <taxon>Bacillati</taxon>
        <taxon>Bacillota</taxon>
        <taxon>Clostridia</taxon>
        <taxon>Eubacteriales</taxon>
        <taxon>Clostridiaceae</taxon>
        <taxon>Clostridium</taxon>
    </lineage>
</organism>
<gene>
    <name evidence="11" type="ORF">SAMN02745207_01216</name>
</gene>
<feature type="transmembrane region" description="Helical" evidence="9">
    <location>
        <begin position="73"/>
        <end position="90"/>
    </location>
</feature>
<feature type="transmembrane region" description="Helical" evidence="9">
    <location>
        <begin position="9"/>
        <end position="30"/>
    </location>
</feature>
<dbReference type="Pfam" id="PF02518">
    <property type="entry name" value="HATPase_c"/>
    <property type="match status" value="1"/>
</dbReference>
<dbReference type="PANTHER" id="PTHR42878">
    <property type="entry name" value="TWO-COMPONENT HISTIDINE KINASE"/>
    <property type="match status" value="1"/>
</dbReference>
<dbReference type="Pfam" id="PF00512">
    <property type="entry name" value="HisKA"/>
    <property type="match status" value="1"/>
</dbReference>
<evidence type="ECO:0000256" key="8">
    <source>
        <dbReference type="SAM" id="Coils"/>
    </source>
</evidence>
<evidence type="ECO:0000256" key="5">
    <source>
        <dbReference type="ARBA" id="ARBA00022679"/>
    </source>
</evidence>
<dbReference type="SUPFAM" id="SSF47384">
    <property type="entry name" value="Homodimeric domain of signal transducing histidine kinase"/>
    <property type="match status" value="1"/>
</dbReference>
<feature type="coiled-coil region" evidence="8">
    <location>
        <begin position="241"/>
        <end position="268"/>
    </location>
</feature>
<dbReference type="Gene3D" id="1.10.287.130">
    <property type="match status" value="1"/>
</dbReference>
<evidence type="ECO:0000256" key="9">
    <source>
        <dbReference type="SAM" id="Phobius"/>
    </source>
</evidence>
<feature type="transmembrane region" description="Helical" evidence="9">
    <location>
        <begin position="226"/>
        <end position="244"/>
    </location>
</feature>
<keyword evidence="6 11" id="KW-0418">Kinase</keyword>
<dbReference type="InterPro" id="IPR050351">
    <property type="entry name" value="BphY/WalK/GraS-like"/>
</dbReference>
<proteinExistence type="predicted"/>
<keyword evidence="9" id="KW-0472">Membrane</keyword>
<keyword evidence="4" id="KW-0597">Phosphoprotein</keyword>
<feature type="transmembrane region" description="Helical" evidence="9">
    <location>
        <begin position="196"/>
        <end position="214"/>
    </location>
</feature>
<dbReference type="Proteomes" id="UP000184447">
    <property type="component" value="Unassembled WGS sequence"/>
</dbReference>
<comment type="subcellular location">
    <subcellularLocation>
        <location evidence="2">Membrane</location>
    </subcellularLocation>
</comment>
<keyword evidence="8" id="KW-0175">Coiled coil</keyword>
<evidence type="ECO:0000256" key="7">
    <source>
        <dbReference type="ARBA" id="ARBA00023012"/>
    </source>
</evidence>
<reference evidence="11 12" key="1">
    <citation type="submission" date="2016-11" db="EMBL/GenBank/DDBJ databases">
        <authorList>
            <person name="Jaros S."/>
            <person name="Januszkiewicz K."/>
            <person name="Wedrychowicz H."/>
        </authorList>
    </citation>
    <scope>NUCLEOTIDE SEQUENCE [LARGE SCALE GENOMIC DNA]</scope>
    <source>
        <strain evidence="11 12">DSM 8605</strain>
    </source>
</reference>
<keyword evidence="9" id="KW-0812">Transmembrane</keyword>